<organism evidence="1 2">
    <name type="scientific">Actinoplanes octamycinicus</name>
    <dbReference type="NCBI Taxonomy" id="135948"/>
    <lineage>
        <taxon>Bacteria</taxon>
        <taxon>Bacillati</taxon>
        <taxon>Actinomycetota</taxon>
        <taxon>Actinomycetes</taxon>
        <taxon>Micromonosporales</taxon>
        <taxon>Micromonosporaceae</taxon>
        <taxon>Actinoplanes</taxon>
    </lineage>
</organism>
<accession>A0A7W7M8X6</accession>
<dbReference type="Proteomes" id="UP000546162">
    <property type="component" value="Unassembled WGS sequence"/>
</dbReference>
<keyword evidence="2" id="KW-1185">Reference proteome</keyword>
<dbReference type="RefSeq" id="WP_203758853.1">
    <property type="nucleotide sequence ID" value="NZ_BAABFG010000005.1"/>
</dbReference>
<comment type="caution">
    <text evidence="1">The sequence shown here is derived from an EMBL/GenBank/DDBJ whole genome shotgun (WGS) entry which is preliminary data.</text>
</comment>
<dbReference type="EMBL" id="JACHNB010000001">
    <property type="protein sequence ID" value="MBB4741241.1"/>
    <property type="molecule type" value="Genomic_DNA"/>
</dbReference>
<protein>
    <submittedName>
        <fullName evidence="1">Uncharacterized protein</fullName>
    </submittedName>
</protein>
<dbReference type="AlphaFoldDB" id="A0A7W7M8X6"/>
<reference evidence="1 2" key="1">
    <citation type="submission" date="2020-08" db="EMBL/GenBank/DDBJ databases">
        <title>Sequencing the genomes of 1000 actinobacteria strains.</title>
        <authorList>
            <person name="Klenk H.-P."/>
        </authorList>
    </citation>
    <scope>NUCLEOTIDE SEQUENCE [LARGE SCALE GENOMIC DNA]</scope>
    <source>
        <strain evidence="1 2">DSM 45809</strain>
    </source>
</reference>
<gene>
    <name evidence="1" type="ORF">BJY16_004700</name>
</gene>
<evidence type="ECO:0000313" key="1">
    <source>
        <dbReference type="EMBL" id="MBB4741241.1"/>
    </source>
</evidence>
<sequence>MSLGRSDGLVQVLHADDRPRDLVLTGRPAAWVKERIVSGTAGVLGYAAKHPAVLSGLLF</sequence>
<name>A0A7W7M8X6_9ACTN</name>
<proteinExistence type="predicted"/>
<evidence type="ECO:0000313" key="2">
    <source>
        <dbReference type="Proteomes" id="UP000546162"/>
    </source>
</evidence>